<sequence>GLFAGYSAIRLFGYFGLAVGSLVQAANIEITADFRPAVTDKNHNTFRNTTPIDGKAICIQWPHFCHNKEAFSIALPFAPIQQPKTLLVGDASRQGVYFKWPSKARKIEVIKVNQSGSQSKTVTFRVSAFGATFKGITRNVYDWYSVSGNTRLHMPEPPCGYLGMAVGYHEFVTFLWETTLNDDVCVRRSLDERPAGSHYFENFGIMYELKTPDPLAMGSGIYEGEKNFYIGEDKDIDFGDNFATEETVLTIKFTLTVHHDLKVTPEFGAEKVILVPQNGSQRGWDRYLNSGIKPTKLTGRSQFRLSSS</sequence>
<name>G2GXB3_9ENTR</name>
<organism evidence="1 2">
    <name type="scientific">Candidatus Regiella insecticola 5.15</name>
    <dbReference type="NCBI Taxonomy" id="1005043"/>
    <lineage>
        <taxon>Bacteria</taxon>
        <taxon>Pseudomonadati</taxon>
        <taxon>Pseudomonadota</taxon>
        <taxon>Gammaproteobacteria</taxon>
        <taxon>Enterobacterales</taxon>
        <taxon>Enterobacteriaceae</taxon>
        <taxon>aphid secondary symbionts</taxon>
        <taxon>Candidatus Regiella</taxon>
    </lineage>
</organism>
<evidence type="ECO:0000313" key="2">
    <source>
        <dbReference type="Proteomes" id="UP000004116"/>
    </source>
</evidence>
<keyword evidence="2" id="KW-1185">Reference proteome</keyword>
<reference evidence="1 2" key="1">
    <citation type="journal article" date="2012" name="Genome Res.">
        <title>Genomic basis of endosymbiont-conferred protection against an insect parasitoid.</title>
        <authorList>
            <person name="Hansen A.K."/>
            <person name="Vorburger C."/>
            <person name="Moran N.A."/>
        </authorList>
    </citation>
    <scope>NUCLEOTIDE SEQUENCE [LARGE SCALE GENOMIC DNA]</scope>
    <source>
        <strain evidence="2">R5.15</strain>
    </source>
</reference>
<comment type="caution">
    <text evidence="1">The sequence shown here is derived from an EMBL/GenBank/DDBJ whole genome shotgun (WGS) entry which is preliminary data.</text>
</comment>
<dbReference type="RefSeq" id="WP_006706084.1">
    <property type="nucleotide sequence ID" value="NZ_AGCA01000083.1"/>
</dbReference>
<evidence type="ECO:0000313" key="1">
    <source>
        <dbReference type="EMBL" id="EGY29617.1"/>
    </source>
</evidence>
<dbReference type="OrthoDB" id="6764591at2"/>
<feature type="non-terminal residue" evidence="1">
    <location>
        <position position="308"/>
    </location>
</feature>
<accession>G2GXB3</accession>
<feature type="non-terminal residue" evidence="1">
    <location>
        <position position="1"/>
    </location>
</feature>
<dbReference type="EMBL" id="AGCA01000083">
    <property type="protein sequence ID" value="EGY29617.1"/>
    <property type="molecule type" value="Genomic_DNA"/>
</dbReference>
<dbReference type="AlphaFoldDB" id="G2GXB3"/>
<proteinExistence type="predicted"/>
<dbReference type="Proteomes" id="UP000004116">
    <property type="component" value="Unassembled WGS sequence"/>
</dbReference>
<gene>
    <name evidence="1" type="ORF">Rin_00004020</name>
</gene>
<protein>
    <submittedName>
        <fullName evidence="1">Uncharacterized protein</fullName>
    </submittedName>
</protein>